<keyword evidence="5 12" id="KW-1133">Transmembrane helix</keyword>
<dbReference type="InterPro" id="IPR027304">
    <property type="entry name" value="Trigger_fact/SurA_dom_sf"/>
</dbReference>
<proteinExistence type="inferred from homology"/>
<dbReference type="Pfam" id="PF13623">
    <property type="entry name" value="SurA_N_2"/>
    <property type="match status" value="1"/>
</dbReference>
<evidence type="ECO:0000313" key="14">
    <source>
        <dbReference type="EMBL" id="PCE65881.1"/>
    </source>
</evidence>
<dbReference type="PROSITE" id="PS01096">
    <property type="entry name" value="PPIC_PPIASE_1"/>
    <property type="match status" value="1"/>
</dbReference>
<evidence type="ECO:0000256" key="1">
    <source>
        <dbReference type="ARBA" id="ARBA00004382"/>
    </source>
</evidence>
<dbReference type="PANTHER" id="PTHR47529">
    <property type="entry name" value="PEPTIDYL-PROLYL CIS-TRANS ISOMERASE D"/>
    <property type="match status" value="1"/>
</dbReference>
<keyword evidence="11 14" id="KW-0413">Isomerase</keyword>
<dbReference type="InterPro" id="IPR000297">
    <property type="entry name" value="PPIase_PpiC"/>
</dbReference>
<evidence type="ECO:0000256" key="11">
    <source>
        <dbReference type="PROSITE-ProRule" id="PRU00278"/>
    </source>
</evidence>
<name>A0A2A4GBU6_9FLAO</name>
<dbReference type="InterPro" id="IPR046357">
    <property type="entry name" value="PPIase_dom_sf"/>
</dbReference>
<dbReference type="SUPFAM" id="SSF109998">
    <property type="entry name" value="Triger factor/SurA peptide-binding domain-like"/>
    <property type="match status" value="1"/>
</dbReference>
<dbReference type="GO" id="GO:0003755">
    <property type="term" value="F:peptidyl-prolyl cis-trans isomerase activity"/>
    <property type="evidence" value="ECO:0007669"/>
    <property type="project" value="UniProtKB-KW"/>
</dbReference>
<evidence type="ECO:0000256" key="5">
    <source>
        <dbReference type="ARBA" id="ARBA00022989"/>
    </source>
</evidence>
<dbReference type="Gene3D" id="3.10.50.40">
    <property type="match status" value="1"/>
</dbReference>
<evidence type="ECO:0000256" key="9">
    <source>
        <dbReference type="ARBA" id="ARBA00040743"/>
    </source>
</evidence>
<feature type="domain" description="PpiC" evidence="13">
    <location>
        <begin position="354"/>
        <end position="460"/>
    </location>
</feature>
<comment type="similarity">
    <text evidence="8">Belongs to the PpiD chaperone family.</text>
</comment>
<reference evidence="14 15" key="1">
    <citation type="submission" date="2017-04" db="EMBL/GenBank/DDBJ databases">
        <title>A new member of the family Flavobacteriaceae isolated from ascidians.</title>
        <authorList>
            <person name="Chen L."/>
        </authorList>
    </citation>
    <scope>NUCLEOTIDE SEQUENCE [LARGE SCALE GENOMIC DNA]</scope>
    <source>
        <strain evidence="14 15">HQA918</strain>
    </source>
</reference>
<keyword evidence="3" id="KW-0997">Cell inner membrane</keyword>
<dbReference type="Proteomes" id="UP000219559">
    <property type="component" value="Unassembled WGS sequence"/>
</dbReference>
<dbReference type="InterPro" id="IPR023058">
    <property type="entry name" value="PPIase_PpiC_CS"/>
</dbReference>
<dbReference type="RefSeq" id="WP_097441407.1">
    <property type="nucleotide sequence ID" value="NZ_NBWU01000001.1"/>
</dbReference>
<accession>A0A2A4GBU6</accession>
<evidence type="ECO:0000256" key="2">
    <source>
        <dbReference type="ARBA" id="ARBA00022475"/>
    </source>
</evidence>
<comment type="caution">
    <text evidence="14">The sequence shown here is derived from an EMBL/GenBank/DDBJ whole genome shotgun (WGS) entry which is preliminary data.</text>
</comment>
<keyword evidence="4 12" id="KW-0812">Transmembrane</keyword>
<dbReference type="PROSITE" id="PS50198">
    <property type="entry name" value="PPIC_PPIASE_2"/>
    <property type="match status" value="1"/>
</dbReference>
<protein>
    <recommendedName>
        <fullName evidence="9">Periplasmic chaperone PpiD</fullName>
    </recommendedName>
    <alternativeName>
        <fullName evidence="10">Periplasmic folding chaperone</fullName>
    </alternativeName>
</protein>
<keyword evidence="2" id="KW-1003">Cell membrane</keyword>
<dbReference type="Pfam" id="PF13616">
    <property type="entry name" value="Rotamase_3"/>
    <property type="match status" value="1"/>
</dbReference>
<evidence type="ECO:0000313" key="15">
    <source>
        <dbReference type="Proteomes" id="UP000219559"/>
    </source>
</evidence>
<gene>
    <name evidence="14" type="ORF">B7P33_00850</name>
</gene>
<evidence type="ECO:0000256" key="3">
    <source>
        <dbReference type="ARBA" id="ARBA00022519"/>
    </source>
</evidence>
<dbReference type="OrthoDB" id="9812372at2"/>
<keyword evidence="11" id="KW-0697">Rotamase</keyword>
<keyword evidence="15" id="KW-1185">Reference proteome</keyword>
<feature type="transmembrane region" description="Helical" evidence="12">
    <location>
        <begin position="12"/>
        <end position="31"/>
    </location>
</feature>
<sequence length="712" mass="77994">MAILENIRKRTTVLILIIGLALFAFVISGVFSSDNFSGAGNVGSAVAEVNGTEISRESFARKMEQASRAYGANMSSTQLVNMVWNQELQRTILGQEVEGLGIDIQSDQIVNYIAQNPGFSQNPEYLDANGVFSEARFKESIARLREDAKSDPNANAQYQFWLQQEKAIIQSAREQVYYNMIKAGVGATLKEGELDYHLANDKVDIQYVRVPYSSIADSSITVDKPEIEAYITKHASEFEQENARDIQLVYFEDKPSLEDENAVKAAISALLEDKVEGNENIGIDTIQGFKNVADVAAFLDTHSDEKYDTIYKQKNALPSQFADTLMALPTGKTFGPYRDGDFFKVTRMMGRKANGAVKASHILIAWEGAERANPSVTRTKEEAEVKAKEMLAEAKKADAVFATLARDNSDGPSAPRGGDLGYFQEGMMTDVFNDFAFQNPVDHVGMVETEFGYHIVHIDDKQDIVQVATLSREIEASEETNNKLFTDATTFEMSAVEGKGSFLDLAKESSYTVLPVNKLKEMDENLPGLGSQRGIVSWAFNEETSVGDIKKFNVNNGYAIAQVTRRYNKGTMSAEDASTRVLPRIRKEKKAAQIIAANKGKSFEDFASSNNVSVANATAVTVKSPTIPGAGREPLVIGTAHALADGATSSLIEGETGVFLVKVTKKEVAPALDNYSTYANTLQTSAANGVNGRVFQALKKAADIEDKRVMFY</sequence>
<dbReference type="InterPro" id="IPR052029">
    <property type="entry name" value="PpiD_chaperone"/>
</dbReference>
<evidence type="ECO:0000256" key="10">
    <source>
        <dbReference type="ARBA" id="ARBA00042775"/>
    </source>
</evidence>
<evidence type="ECO:0000256" key="4">
    <source>
        <dbReference type="ARBA" id="ARBA00022692"/>
    </source>
</evidence>
<dbReference type="AlphaFoldDB" id="A0A2A4GBU6"/>
<evidence type="ECO:0000256" key="6">
    <source>
        <dbReference type="ARBA" id="ARBA00023136"/>
    </source>
</evidence>
<evidence type="ECO:0000256" key="8">
    <source>
        <dbReference type="ARBA" id="ARBA00038408"/>
    </source>
</evidence>
<dbReference type="EMBL" id="NBWU01000001">
    <property type="protein sequence ID" value="PCE65881.1"/>
    <property type="molecule type" value="Genomic_DNA"/>
</dbReference>
<keyword evidence="7" id="KW-0143">Chaperone</keyword>
<evidence type="ECO:0000256" key="12">
    <source>
        <dbReference type="SAM" id="Phobius"/>
    </source>
</evidence>
<organism evidence="14 15">
    <name type="scientific">Sediminicola luteus</name>
    <dbReference type="NCBI Taxonomy" id="319238"/>
    <lineage>
        <taxon>Bacteria</taxon>
        <taxon>Pseudomonadati</taxon>
        <taxon>Bacteroidota</taxon>
        <taxon>Flavobacteriia</taxon>
        <taxon>Flavobacteriales</taxon>
        <taxon>Flavobacteriaceae</taxon>
        <taxon>Sediminicola</taxon>
    </lineage>
</organism>
<evidence type="ECO:0000256" key="7">
    <source>
        <dbReference type="ARBA" id="ARBA00023186"/>
    </source>
</evidence>
<dbReference type="PANTHER" id="PTHR47529:SF1">
    <property type="entry name" value="PERIPLASMIC CHAPERONE PPID"/>
    <property type="match status" value="1"/>
</dbReference>
<dbReference type="GO" id="GO:0005886">
    <property type="term" value="C:plasma membrane"/>
    <property type="evidence" value="ECO:0007669"/>
    <property type="project" value="UniProtKB-SubCell"/>
</dbReference>
<comment type="subcellular location">
    <subcellularLocation>
        <location evidence="1">Cell inner membrane</location>
        <topology evidence="1">Single-pass type II membrane protein</topology>
        <orientation evidence="1">Periplasmic side</orientation>
    </subcellularLocation>
</comment>
<keyword evidence="6 12" id="KW-0472">Membrane</keyword>
<evidence type="ECO:0000259" key="13">
    <source>
        <dbReference type="PROSITE" id="PS50198"/>
    </source>
</evidence>
<dbReference type="SUPFAM" id="SSF54534">
    <property type="entry name" value="FKBP-like"/>
    <property type="match status" value="1"/>
</dbReference>